<sequence length="457" mass="51047">MKSFSKFLSRLKDILGENKVFTQPKDLIAYSFDSSAAIGVPLAVVFPERKEEVVDVLKLIAEYKIPLVPRGAGTATTGSAVSHTQGLILSFERMNRILELNLEERIVVVQPGVLNGELKNYLKKFGLFYPPDPASYNYSTIGGNVATGAGGPRGLKYGTTKDYVLALEVGLPGGKIFWTGPLTLKGVVGYNLTPLFVGSEGTLGVFTEIVLKVVPLPETRVLLLSYHEKEEEPLEIISELLKALITPASAEFIDKTTLLALSKNKQIELHDKKVKSLLFLELDGTVESVKKELKKVEELYQMKGIFYHKADTEEKIESLWEIRRAVSPSVRVLGERKISDDVVLPRRNMKEFLKKIRKLEEEKGIYVCCFGHAGDGNFHVNLLFSSEKEEEAKSLRKAILKEVLNLKGTLSGEHGIGYVKRSFVAWELTPLQLELMRGLKKVFDPENLLNPEIKIPF</sequence>
<dbReference type="Pfam" id="PF01565">
    <property type="entry name" value="FAD_binding_4"/>
    <property type="match status" value="1"/>
</dbReference>
<dbReference type="Gene3D" id="3.30.465.10">
    <property type="match status" value="1"/>
</dbReference>
<accession>A0A075WRS4</accession>
<dbReference type="GO" id="GO:0016491">
    <property type="term" value="F:oxidoreductase activity"/>
    <property type="evidence" value="ECO:0007669"/>
    <property type="project" value="UniProtKB-KW"/>
</dbReference>
<dbReference type="Gene3D" id="3.30.70.2740">
    <property type="match status" value="1"/>
</dbReference>
<comment type="similarity">
    <text evidence="2">Belongs to the FAD-binding oxidoreductase/transferase type 4 family.</text>
</comment>
<evidence type="ECO:0000313" key="8">
    <source>
        <dbReference type="Proteomes" id="UP000028481"/>
    </source>
</evidence>
<dbReference type="eggNOG" id="COG0277">
    <property type="taxonomic scope" value="Bacteria"/>
</dbReference>
<dbReference type="EMBL" id="CP008796">
    <property type="protein sequence ID" value="AIH03715.1"/>
    <property type="molecule type" value="Genomic_DNA"/>
</dbReference>
<dbReference type="InterPro" id="IPR016169">
    <property type="entry name" value="FAD-bd_PCMH_sub2"/>
</dbReference>
<dbReference type="FunFam" id="3.30.70.2740:FF:000001">
    <property type="entry name" value="D-lactate dehydrogenase mitochondrial"/>
    <property type="match status" value="1"/>
</dbReference>
<evidence type="ECO:0000256" key="4">
    <source>
        <dbReference type="ARBA" id="ARBA00022827"/>
    </source>
</evidence>
<evidence type="ECO:0000256" key="1">
    <source>
        <dbReference type="ARBA" id="ARBA00001974"/>
    </source>
</evidence>
<dbReference type="Pfam" id="PF02913">
    <property type="entry name" value="FAD-oxidase_C"/>
    <property type="match status" value="1"/>
</dbReference>
<dbReference type="OrthoDB" id="9767256at2"/>
<proteinExistence type="inferred from homology"/>
<dbReference type="InterPro" id="IPR006094">
    <property type="entry name" value="Oxid_FAD_bind_N"/>
</dbReference>
<dbReference type="PANTHER" id="PTHR42934">
    <property type="entry name" value="GLYCOLATE OXIDASE SUBUNIT GLCD"/>
    <property type="match status" value="1"/>
</dbReference>
<dbReference type="PANTHER" id="PTHR42934:SF2">
    <property type="entry name" value="GLYCOLATE OXIDASE SUBUNIT GLCD"/>
    <property type="match status" value="1"/>
</dbReference>
<dbReference type="InterPro" id="IPR004113">
    <property type="entry name" value="FAD-bd_oxidored_4_C"/>
</dbReference>
<dbReference type="InterPro" id="IPR016171">
    <property type="entry name" value="Vanillyl_alc_oxidase_C-sub2"/>
</dbReference>
<dbReference type="STRING" id="289377.HL41_02275"/>
<name>A0A075WRS4_9BACT</name>
<evidence type="ECO:0000256" key="3">
    <source>
        <dbReference type="ARBA" id="ARBA00022630"/>
    </source>
</evidence>
<dbReference type="KEGG" id="tcm:HL41_02275"/>
<evidence type="ECO:0000256" key="5">
    <source>
        <dbReference type="ARBA" id="ARBA00023002"/>
    </source>
</evidence>
<dbReference type="PROSITE" id="PS51387">
    <property type="entry name" value="FAD_PCMH"/>
    <property type="match status" value="1"/>
</dbReference>
<dbReference type="InterPro" id="IPR051914">
    <property type="entry name" value="FAD-linked_OxidoTrans_Type4"/>
</dbReference>
<protein>
    <recommendedName>
        <fullName evidence="6">FAD-binding PCMH-type domain-containing protein</fullName>
    </recommendedName>
</protein>
<evidence type="ECO:0000313" key="7">
    <source>
        <dbReference type="EMBL" id="AIH03715.1"/>
    </source>
</evidence>
<dbReference type="GO" id="GO:0071949">
    <property type="term" value="F:FAD binding"/>
    <property type="evidence" value="ECO:0007669"/>
    <property type="project" value="InterPro"/>
</dbReference>
<keyword evidence="5" id="KW-0560">Oxidoreductase</keyword>
<dbReference type="Proteomes" id="UP000028481">
    <property type="component" value="Chromosome"/>
</dbReference>
<dbReference type="AlphaFoldDB" id="A0A075WRS4"/>
<dbReference type="InterPro" id="IPR036318">
    <property type="entry name" value="FAD-bd_PCMH-like_sf"/>
</dbReference>
<dbReference type="SUPFAM" id="SSF55103">
    <property type="entry name" value="FAD-linked oxidases, C-terminal domain"/>
    <property type="match status" value="1"/>
</dbReference>
<comment type="cofactor">
    <cofactor evidence="1">
        <name>FAD</name>
        <dbReference type="ChEBI" id="CHEBI:57692"/>
    </cofactor>
</comment>
<dbReference type="SUPFAM" id="SSF56176">
    <property type="entry name" value="FAD-binding/transporter-associated domain-like"/>
    <property type="match status" value="1"/>
</dbReference>
<dbReference type="RefSeq" id="WP_038062740.1">
    <property type="nucleotide sequence ID" value="NZ_CP008796.1"/>
</dbReference>
<dbReference type="InterPro" id="IPR016166">
    <property type="entry name" value="FAD-bd_PCMH"/>
</dbReference>
<feature type="domain" description="FAD-binding PCMH-type" evidence="6">
    <location>
        <begin position="37"/>
        <end position="216"/>
    </location>
</feature>
<dbReference type="Gene3D" id="1.10.45.10">
    <property type="entry name" value="Vanillyl-alcohol Oxidase, Chain A, domain 4"/>
    <property type="match status" value="1"/>
</dbReference>
<organism evidence="7 8">
    <name type="scientific">Thermodesulfobacterium commune DSM 2178</name>
    <dbReference type="NCBI Taxonomy" id="289377"/>
    <lineage>
        <taxon>Bacteria</taxon>
        <taxon>Pseudomonadati</taxon>
        <taxon>Thermodesulfobacteriota</taxon>
        <taxon>Thermodesulfobacteria</taxon>
        <taxon>Thermodesulfobacteriales</taxon>
        <taxon>Thermodesulfobacteriaceae</taxon>
        <taxon>Thermodesulfobacterium</taxon>
    </lineage>
</organism>
<dbReference type="HOGENOM" id="CLU_017779_9_2_0"/>
<reference evidence="7 8" key="1">
    <citation type="journal article" date="2015" name="Genome Announc.">
        <title>Genome Sequence of a Sulfate-Reducing Thermophilic Bacterium, Thermodesulfobacterium commune DSM 2178T (Phylum Thermodesulfobacteria).</title>
        <authorList>
            <person name="Bhatnagar S."/>
            <person name="Badger J.H."/>
            <person name="Madupu R."/>
            <person name="Khouri H.M."/>
            <person name="O'Connor E.M."/>
            <person name="Robb F.T."/>
            <person name="Ward N.L."/>
            <person name="Eisen J.A."/>
        </authorList>
    </citation>
    <scope>NUCLEOTIDE SEQUENCE [LARGE SCALE GENOMIC DNA]</scope>
    <source>
        <strain evidence="7 8">DSM 2178</strain>
    </source>
</reference>
<keyword evidence="8" id="KW-1185">Reference proteome</keyword>
<keyword evidence="4" id="KW-0274">FAD</keyword>
<keyword evidence="3" id="KW-0285">Flavoprotein</keyword>
<dbReference type="InterPro" id="IPR016164">
    <property type="entry name" value="FAD-linked_Oxase-like_C"/>
</dbReference>
<evidence type="ECO:0000259" key="6">
    <source>
        <dbReference type="PROSITE" id="PS51387"/>
    </source>
</evidence>
<dbReference type="PaxDb" id="289377-HL41_02275"/>
<gene>
    <name evidence="7" type="ORF">HL41_02275</name>
</gene>
<evidence type="ECO:0000256" key="2">
    <source>
        <dbReference type="ARBA" id="ARBA00008000"/>
    </source>
</evidence>